<dbReference type="EMBL" id="CAFBLQ010000100">
    <property type="protein sequence ID" value="CAB4875629.1"/>
    <property type="molecule type" value="Genomic_DNA"/>
</dbReference>
<dbReference type="SUPFAM" id="SSF56112">
    <property type="entry name" value="Protein kinase-like (PK-like)"/>
    <property type="match status" value="1"/>
</dbReference>
<keyword evidence="5" id="KW-0418">Kinase</keyword>
<dbReference type="Gene3D" id="3.30.10.20">
    <property type="match status" value="4"/>
</dbReference>
<dbReference type="GO" id="GO:0005524">
    <property type="term" value="F:ATP binding"/>
    <property type="evidence" value="ECO:0007669"/>
    <property type="project" value="UniProtKB-KW"/>
</dbReference>
<keyword evidence="3" id="KW-0677">Repeat</keyword>
<evidence type="ECO:0000259" key="9">
    <source>
        <dbReference type="PROSITE" id="PS50011"/>
    </source>
</evidence>
<feature type="region of interest" description="Disordered" evidence="7">
    <location>
        <begin position="604"/>
        <end position="624"/>
    </location>
</feature>
<keyword evidence="8" id="KW-0812">Transmembrane</keyword>
<feature type="domain" description="PASTA" evidence="10">
    <location>
        <begin position="475"/>
        <end position="541"/>
    </location>
</feature>
<feature type="domain" description="PASTA" evidence="10">
    <location>
        <begin position="408"/>
        <end position="474"/>
    </location>
</feature>
<dbReference type="PANTHER" id="PTHR43289">
    <property type="entry name" value="MITOGEN-ACTIVATED PROTEIN KINASE KINASE KINASE 20-RELATED"/>
    <property type="match status" value="1"/>
</dbReference>
<protein>
    <submittedName>
        <fullName evidence="11">Unannotated protein</fullName>
    </submittedName>
</protein>
<accession>A0A6J7E534</accession>
<evidence type="ECO:0000256" key="2">
    <source>
        <dbReference type="ARBA" id="ARBA00022679"/>
    </source>
</evidence>
<dbReference type="Gene3D" id="3.30.200.20">
    <property type="entry name" value="Phosphorylase Kinase, domain 1"/>
    <property type="match status" value="1"/>
</dbReference>
<keyword evidence="1" id="KW-0723">Serine/threonine-protein kinase</keyword>
<evidence type="ECO:0000256" key="1">
    <source>
        <dbReference type="ARBA" id="ARBA00022527"/>
    </source>
</evidence>
<dbReference type="AlphaFoldDB" id="A0A6J7E534"/>
<keyword evidence="4" id="KW-0547">Nucleotide-binding</keyword>
<feature type="domain" description="PASTA" evidence="10">
    <location>
        <begin position="342"/>
        <end position="407"/>
    </location>
</feature>
<evidence type="ECO:0000313" key="11">
    <source>
        <dbReference type="EMBL" id="CAB4875629.1"/>
    </source>
</evidence>
<dbReference type="PROSITE" id="PS50011">
    <property type="entry name" value="PROTEIN_KINASE_DOM"/>
    <property type="match status" value="1"/>
</dbReference>
<keyword evidence="8" id="KW-0472">Membrane</keyword>
<dbReference type="SMART" id="SM00740">
    <property type="entry name" value="PASTA"/>
    <property type="match status" value="4"/>
</dbReference>
<gene>
    <name evidence="11" type="ORF">UFOPK3423_00988</name>
</gene>
<evidence type="ECO:0000256" key="7">
    <source>
        <dbReference type="SAM" id="MobiDB-lite"/>
    </source>
</evidence>
<keyword evidence="6" id="KW-0067">ATP-binding</keyword>
<keyword evidence="8" id="KW-1133">Transmembrane helix</keyword>
<reference evidence="11" key="1">
    <citation type="submission" date="2020-05" db="EMBL/GenBank/DDBJ databases">
        <authorList>
            <person name="Chiriac C."/>
            <person name="Salcher M."/>
            <person name="Ghai R."/>
            <person name="Kavagutti S V."/>
        </authorList>
    </citation>
    <scope>NUCLEOTIDE SEQUENCE</scope>
</reference>
<dbReference type="Pfam" id="PF03793">
    <property type="entry name" value="PASTA"/>
    <property type="match status" value="4"/>
</dbReference>
<evidence type="ECO:0000259" key="10">
    <source>
        <dbReference type="PROSITE" id="PS51178"/>
    </source>
</evidence>
<evidence type="ECO:0000256" key="4">
    <source>
        <dbReference type="ARBA" id="ARBA00022741"/>
    </source>
</evidence>
<dbReference type="Gene3D" id="1.10.510.10">
    <property type="entry name" value="Transferase(Phosphotransferase) domain 1"/>
    <property type="match status" value="1"/>
</dbReference>
<dbReference type="PROSITE" id="PS00107">
    <property type="entry name" value="PROTEIN_KINASE_ATP"/>
    <property type="match status" value="1"/>
</dbReference>
<dbReference type="PANTHER" id="PTHR43289:SF6">
    <property type="entry name" value="SERINE_THREONINE-PROTEIN KINASE NEKL-3"/>
    <property type="match status" value="1"/>
</dbReference>
<feature type="compositionally biased region" description="Basic and acidic residues" evidence="7">
    <location>
        <begin position="364"/>
        <end position="374"/>
    </location>
</feature>
<feature type="compositionally biased region" description="Low complexity" evidence="7">
    <location>
        <begin position="604"/>
        <end position="616"/>
    </location>
</feature>
<evidence type="ECO:0000256" key="6">
    <source>
        <dbReference type="ARBA" id="ARBA00022840"/>
    </source>
</evidence>
<dbReference type="CDD" id="cd06577">
    <property type="entry name" value="PASTA_pknB"/>
    <property type="match status" value="4"/>
</dbReference>
<evidence type="ECO:0000256" key="8">
    <source>
        <dbReference type="SAM" id="Phobius"/>
    </source>
</evidence>
<dbReference type="InterPro" id="IPR011009">
    <property type="entry name" value="Kinase-like_dom_sf"/>
</dbReference>
<dbReference type="GO" id="GO:0004674">
    <property type="term" value="F:protein serine/threonine kinase activity"/>
    <property type="evidence" value="ECO:0007669"/>
    <property type="project" value="UniProtKB-KW"/>
</dbReference>
<dbReference type="NCBIfam" id="NF033483">
    <property type="entry name" value="PknB_PASTA_kin"/>
    <property type="match status" value="1"/>
</dbReference>
<sequence>MSDRLEPAAVIDGRYRIEHRLGSGGMADVYCATDLQLDRMIALKVLYRRFAEDPEFVERFRREASAAAGLQHQHIVAVYDRGEWDGTYYIAMEYLEGQSLKAVIQQYAPLDPELAIAYTDQILRAARFAHRRGVIHRDIKPHNVIIDAEGAATVTDFGIARAGASEMTQTGSIMGTAQYLSPEQAQGFAVSPQSDLYSIGIVLYEMLTGRVPFEGESAVSIALKQVAEPPVPPSVHNPAVPPALEAVVLRALAKEPTARFEDADAFIDALEAARDGIAPPPAPMSTVVGLAPATSAYPAQPAYAAPPPPAAADDGPSRRWWIFAIIALLVVGGVIVALLLSRAQQVVVPSVVGSDSATARSVLDREGFSTDEIPKTSSRPKGEVIGQDPAGGTKADKGSVVTVTVSDGPGMVTIPDVTGLSSSQARRRLENAGLRVRVRERASQDIPKGEAIETSPQVGQQIERGSTISLVISSGPEKVDVPSVVGQQQADAQTTLITAGFKVTLTEREDLTAEPGTVLSQSPAAGATAKKGSTVRLVVAKKPALVNVPNTIGDDEATALDRLAKVGLGVSEEAVDVDSEDQDGIVVQQRPQSGKLAPGTTVTIGVGTFTPSPGAARVRRGVRR</sequence>
<dbReference type="InterPro" id="IPR000719">
    <property type="entry name" value="Prot_kinase_dom"/>
</dbReference>
<organism evidence="11">
    <name type="scientific">freshwater metagenome</name>
    <dbReference type="NCBI Taxonomy" id="449393"/>
    <lineage>
        <taxon>unclassified sequences</taxon>
        <taxon>metagenomes</taxon>
        <taxon>ecological metagenomes</taxon>
    </lineage>
</organism>
<evidence type="ECO:0000256" key="5">
    <source>
        <dbReference type="ARBA" id="ARBA00022777"/>
    </source>
</evidence>
<feature type="domain" description="PASTA" evidence="10">
    <location>
        <begin position="542"/>
        <end position="608"/>
    </location>
</feature>
<dbReference type="InterPro" id="IPR005543">
    <property type="entry name" value="PASTA_dom"/>
</dbReference>
<dbReference type="CDD" id="cd14014">
    <property type="entry name" value="STKc_PknB_like"/>
    <property type="match status" value="1"/>
</dbReference>
<name>A0A6J7E534_9ZZZZ</name>
<dbReference type="InterPro" id="IPR017441">
    <property type="entry name" value="Protein_kinase_ATP_BS"/>
</dbReference>
<feature type="domain" description="Protein kinase" evidence="9">
    <location>
        <begin position="15"/>
        <end position="271"/>
    </location>
</feature>
<proteinExistence type="predicted"/>
<dbReference type="FunFam" id="1.10.510.10:FF:000021">
    <property type="entry name" value="Serine/threonine protein kinase"/>
    <property type="match status" value="1"/>
</dbReference>
<keyword evidence="2" id="KW-0808">Transferase</keyword>
<dbReference type="Pfam" id="PF00069">
    <property type="entry name" value="Pkinase"/>
    <property type="match status" value="1"/>
</dbReference>
<dbReference type="InterPro" id="IPR008271">
    <property type="entry name" value="Ser/Thr_kinase_AS"/>
</dbReference>
<evidence type="ECO:0000256" key="3">
    <source>
        <dbReference type="ARBA" id="ARBA00022737"/>
    </source>
</evidence>
<dbReference type="SMART" id="SM00220">
    <property type="entry name" value="S_TKc"/>
    <property type="match status" value="1"/>
</dbReference>
<dbReference type="PROSITE" id="PS51178">
    <property type="entry name" value="PASTA"/>
    <property type="match status" value="4"/>
</dbReference>
<dbReference type="FunFam" id="3.30.200.20:FF:000035">
    <property type="entry name" value="Serine/threonine protein kinase Stk1"/>
    <property type="match status" value="1"/>
</dbReference>
<feature type="transmembrane region" description="Helical" evidence="8">
    <location>
        <begin position="320"/>
        <end position="340"/>
    </location>
</feature>
<dbReference type="PROSITE" id="PS00108">
    <property type="entry name" value="PROTEIN_KINASE_ST"/>
    <property type="match status" value="1"/>
</dbReference>
<feature type="region of interest" description="Disordered" evidence="7">
    <location>
        <begin position="364"/>
        <end position="398"/>
    </location>
</feature>